<accession>D7FR59</accession>
<evidence type="ECO:0000259" key="3">
    <source>
        <dbReference type="Pfam" id="PF04100"/>
    </source>
</evidence>
<protein>
    <recommendedName>
        <fullName evidence="3">Vps53 N-terminal domain-containing protein</fullName>
    </recommendedName>
</protein>
<dbReference type="GO" id="GO:0000938">
    <property type="term" value="C:GARP complex"/>
    <property type="evidence" value="ECO:0007669"/>
    <property type="project" value="InterPro"/>
</dbReference>
<dbReference type="InterPro" id="IPR007234">
    <property type="entry name" value="Vps53_N"/>
</dbReference>
<dbReference type="InterPro" id="IPR038260">
    <property type="entry name" value="Vps53_C_sf"/>
</dbReference>
<proteinExistence type="predicted"/>
<sequence>MMTAVTMVDDDPLNSPDFDPVDYLNHHFPTERSLDRLEPFMSNIAVQIGDLGDEISKTVQGQSEAGHQATRDVDEAKAAIRELFEKIRDMKAKAEQSEVMVQEICRDIKQLDFAKRHLQTTITALKRLHMLVTAVDQLQGVAKAKHYRESANLLDAVRQLLTHFESYSQVPRIAELRETVTGIKNELVEQTSQAFNQVGQLASSTADPEGFERDADKPGQFRSLQEACLVVDALGGQARQQQIESFCNQQMQPYDPLFPQGSTQAQLDQIDRRFAWFRRLLRGVDLRFDGVFPRHWRLQHRLCMRFLGQTRTALAEILDGGSKEAEDVTVLLKAVHKCLAFENEAHSRFEGKEDESRQAKEVELDAEGNLIDPNSAEGIKQKYANASRGNDRDSTTVGRGVPKSLYAPLSADGEGVRDEVEGSLPPIVGMLSGVFEPFMGPYIAFERRNLDDLIKAAARTTGPSNDDIDRDRKLPVFSTSVNIFVYIKNSIQRCTKFTTGQTFFDLHQEYKSCLRAYANLLLAKLPTAQGTAVQQQHLVDGGEVTVCYVINTAEYCADILPQLEDMVKSKMDASFKEKVDLAEEQEPYYNVITQAVRVLVSGLETRVEPAFRAMSGINWGTCEMVGEESHYVRSIHDAFQSFVPSIRSLLSTMYFRNFCDKMVTSFLPSFLSLILRQRRVNEMGTQQLLLDVYNLKTLMLKVPSLGLDQLQSTPVPVSYTKYVTKHMSKIEMVLKLVGTPQAMLVERFQIMWPDGGAPDLQAIMTLKGMRKADQQMILDTLGMDDAQANNTTMRSEPAGAPLVAVPESGPLGAAFESNTREIASKMENSMRNMTSNLQKLSFR</sequence>
<evidence type="ECO:0000256" key="1">
    <source>
        <dbReference type="SAM" id="Coils"/>
    </source>
</evidence>
<feature type="domain" description="Vps53 N-terminal" evidence="3">
    <location>
        <begin position="16"/>
        <end position="458"/>
    </location>
</feature>
<name>D7FR59_ECTSI</name>
<dbReference type="Proteomes" id="UP000002630">
    <property type="component" value="Linkage Group LG14"/>
</dbReference>
<dbReference type="eggNOG" id="KOG2180">
    <property type="taxonomic scope" value="Eukaryota"/>
</dbReference>
<dbReference type="PANTHER" id="PTHR12820:SF0">
    <property type="entry name" value="VACUOLAR PROTEIN SORTING-ASSOCIATED PROTEIN 53 HOMOLOG"/>
    <property type="match status" value="1"/>
</dbReference>
<dbReference type="Gene3D" id="1.10.357.110">
    <property type="entry name" value="Vacuolar protein sorting-associated protein 53, C-terminus"/>
    <property type="match status" value="1"/>
</dbReference>
<dbReference type="OMA" id="YKFAEAK"/>
<dbReference type="GO" id="GO:0006887">
    <property type="term" value="P:exocytosis"/>
    <property type="evidence" value="ECO:0007669"/>
    <property type="project" value="InterPro"/>
</dbReference>
<dbReference type="GO" id="GO:0005829">
    <property type="term" value="C:cytosol"/>
    <property type="evidence" value="ECO:0007669"/>
    <property type="project" value="GOC"/>
</dbReference>
<keyword evidence="1" id="KW-0175">Coiled coil</keyword>
<evidence type="ECO:0000313" key="4">
    <source>
        <dbReference type="EMBL" id="CBJ26126.1"/>
    </source>
</evidence>
<dbReference type="PANTHER" id="PTHR12820">
    <property type="entry name" value="VACUOLAR SORTING PROTEIN 53"/>
    <property type="match status" value="1"/>
</dbReference>
<keyword evidence="5" id="KW-1185">Reference proteome</keyword>
<dbReference type="Pfam" id="PF04100">
    <property type="entry name" value="Vps53_N"/>
    <property type="match status" value="1"/>
</dbReference>
<dbReference type="AlphaFoldDB" id="D7FR59"/>
<dbReference type="Pfam" id="PF06046">
    <property type="entry name" value="Sec6"/>
    <property type="match status" value="1"/>
</dbReference>
<dbReference type="OrthoDB" id="10261632at2759"/>
<evidence type="ECO:0000313" key="5">
    <source>
        <dbReference type="Proteomes" id="UP000002630"/>
    </source>
</evidence>
<feature type="compositionally biased region" description="Basic and acidic residues" evidence="2">
    <location>
        <begin position="349"/>
        <end position="363"/>
    </location>
</feature>
<dbReference type="InterPro" id="IPR010326">
    <property type="entry name" value="EXOC3/Sec6"/>
</dbReference>
<dbReference type="EMBL" id="FN648387">
    <property type="protein sequence ID" value="CBJ26126.1"/>
    <property type="molecule type" value="Genomic_DNA"/>
</dbReference>
<feature type="region of interest" description="Disordered" evidence="2">
    <location>
        <begin position="349"/>
        <end position="378"/>
    </location>
</feature>
<dbReference type="InterPro" id="IPR039766">
    <property type="entry name" value="Vps53"/>
</dbReference>
<organism evidence="4 5">
    <name type="scientific">Ectocarpus siliculosus</name>
    <name type="common">Brown alga</name>
    <name type="synonym">Conferva siliculosa</name>
    <dbReference type="NCBI Taxonomy" id="2880"/>
    <lineage>
        <taxon>Eukaryota</taxon>
        <taxon>Sar</taxon>
        <taxon>Stramenopiles</taxon>
        <taxon>Ochrophyta</taxon>
        <taxon>PX clade</taxon>
        <taxon>Phaeophyceae</taxon>
        <taxon>Ectocarpales</taxon>
        <taxon>Ectocarpaceae</taxon>
        <taxon>Ectocarpus</taxon>
    </lineage>
</organism>
<dbReference type="GO" id="GO:0042147">
    <property type="term" value="P:retrograde transport, endosome to Golgi"/>
    <property type="evidence" value="ECO:0007669"/>
    <property type="project" value="InterPro"/>
</dbReference>
<reference evidence="4 5" key="1">
    <citation type="journal article" date="2010" name="Nature">
        <title>The Ectocarpus genome and the independent evolution of multicellularity in brown algae.</title>
        <authorList>
            <person name="Cock J.M."/>
            <person name="Sterck L."/>
            <person name="Rouze P."/>
            <person name="Scornet D."/>
            <person name="Allen A.E."/>
            <person name="Amoutzias G."/>
            <person name="Anthouard V."/>
            <person name="Artiguenave F."/>
            <person name="Aury J.M."/>
            <person name="Badger J.H."/>
            <person name="Beszteri B."/>
            <person name="Billiau K."/>
            <person name="Bonnet E."/>
            <person name="Bothwell J.H."/>
            <person name="Bowler C."/>
            <person name="Boyen C."/>
            <person name="Brownlee C."/>
            <person name="Carrano C.J."/>
            <person name="Charrier B."/>
            <person name="Cho G.Y."/>
            <person name="Coelho S.M."/>
            <person name="Collen J."/>
            <person name="Corre E."/>
            <person name="Da Silva C."/>
            <person name="Delage L."/>
            <person name="Delaroque N."/>
            <person name="Dittami S.M."/>
            <person name="Doulbeau S."/>
            <person name="Elias M."/>
            <person name="Farnham G."/>
            <person name="Gachon C.M."/>
            <person name="Gschloessl B."/>
            <person name="Heesch S."/>
            <person name="Jabbari K."/>
            <person name="Jubin C."/>
            <person name="Kawai H."/>
            <person name="Kimura K."/>
            <person name="Kloareg B."/>
            <person name="Kupper F.C."/>
            <person name="Lang D."/>
            <person name="Le Bail A."/>
            <person name="Leblanc C."/>
            <person name="Lerouge P."/>
            <person name="Lohr M."/>
            <person name="Lopez P.J."/>
            <person name="Martens C."/>
            <person name="Maumus F."/>
            <person name="Michel G."/>
            <person name="Miranda-Saavedra D."/>
            <person name="Morales J."/>
            <person name="Moreau H."/>
            <person name="Motomura T."/>
            <person name="Nagasato C."/>
            <person name="Napoli C.A."/>
            <person name="Nelson D.R."/>
            <person name="Nyvall-Collen P."/>
            <person name="Peters A.F."/>
            <person name="Pommier C."/>
            <person name="Potin P."/>
            <person name="Poulain J."/>
            <person name="Quesneville H."/>
            <person name="Read B."/>
            <person name="Rensing S.A."/>
            <person name="Ritter A."/>
            <person name="Rousvoal S."/>
            <person name="Samanta M."/>
            <person name="Samson G."/>
            <person name="Schroeder D.C."/>
            <person name="Segurens B."/>
            <person name="Strittmatter M."/>
            <person name="Tonon T."/>
            <person name="Tregear J.W."/>
            <person name="Valentin K."/>
            <person name="von Dassow P."/>
            <person name="Yamagishi T."/>
            <person name="Van de Peer Y."/>
            <person name="Wincker P."/>
        </authorList>
    </citation>
    <scope>NUCLEOTIDE SEQUENCE [LARGE SCALE GENOMIC DNA]</scope>
    <source>
        <strain evidence="5">Ec32 / CCAP1310/4</strain>
    </source>
</reference>
<dbReference type="STRING" id="2880.D7FR59"/>
<dbReference type="GO" id="GO:0000145">
    <property type="term" value="C:exocyst"/>
    <property type="evidence" value="ECO:0007669"/>
    <property type="project" value="InterPro"/>
</dbReference>
<gene>
    <name evidence="4" type="ORF">Esi_0021_0090</name>
</gene>
<feature type="coiled-coil region" evidence="1">
    <location>
        <begin position="73"/>
        <end position="100"/>
    </location>
</feature>
<evidence type="ECO:0000256" key="2">
    <source>
        <dbReference type="SAM" id="MobiDB-lite"/>
    </source>
</evidence>